<dbReference type="EMBL" id="GL348949">
    <property type="protein sequence ID" value="EFH38825.1"/>
    <property type="molecule type" value="Genomic_DNA"/>
</dbReference>
<dbReference type="Gramene" id="scaffold_33400001.1">
    <property type="protein sequence ID" value="scaffold_33400001.1"/>
    <property type="gene ID" value="scaffold_33400001.1"/>
</dbReference>
<organism evidence="7">
    <name type="scientific">Arabidopsis lyrata subsp. lyrata</name>
    <name type="common">Lyre-leaved rock-cress</name>
    <dbReference type="NCBI Taxonomy" id="81972"/>
    <lineage>
        <taxon>Eukaryota</taxon>
        <taxon>Viridiplantae</taxon>
        <taxon>Streptophyta</taxon>
        <taxon>Embryophyta</taxon>
        <taxon>Tracheophyta</taxon>
        <taxon>Spermatophyta</taxon>
        <taxon>Magnoliopsida</taxon>
        <taxon>eudicotyledons</taxon>
        <taxon>Gunneridae</taxon>
        <taxon>Pentapetalae</taxon>
        <taxon>rosids</taxon>
        <taxon>malvids</taxon>
        <taxon>Brassicales</taxon>
        <taxon>Brassicaceae</taxon>
        <taxon>Camelineae</taxon>
        <taxon>Arabidopsis</taxon>
    </lineage>
</organism>
<evidence type="ECO:0000256" key="3">
    <source>
        <dbReference type="ARBA" id="ARBA00022777"/>
    </source>
</evidence>
<dbReference type="GO" id="GO:0005524">
    <property type="term" value="F:ATP binding"/>
    <property type="evidence" value="ECO:0007669"/>
    <property type="project" value="UniProtKB-KW"/>
</dbReference>
<reference evidence="7" key="1">
    <citation type="journal article" date="2011" name="Nat. Genet.">
        <title>The Arabidopsis lyrata genome sequence and the basis of rapid genome size change.</title>
        <authorList>
            <person name="Hu T.T."/>
            <person name="Pattyn P."/>
            <person name="Bakker E.G."/>
            <person name="Cao J."/>
            <person name="Cheng J.-F."/>
            <person name="Clark R.M."/>
            <person name="Fahlgren N."/>
            <person name="Fawcett J.A."/>
            <person name="Grimwood J."/>
            <person name="Gundlach H."/>
            <person name="Haberer G."/>
            <person name="Hollister J.D."/>
            <person name="Ossowski S."/>
            <person name="Ottilar R.P."/>
            <person name="Salamov A.A."/>
            <person name="Schneeberger K."/>
            <person name="Spannagl M."/>
            <person name="Wang X."/>
            <person name="Yang L."/>
            <person name="Nasrallah M.E."/>
            <person name="Bergelson J."/>
            <person name="Carrington J.C."/>
            <person name="Gaut B.S."/>
            <person name="Schmutz J."/>
            <person name="Mayer K.F.X."/>
            <person name="Van de Peer Y."/>
            <person name="Grigoriev I.V."/>
            <person name="Nordborg M."/>
            <person name="Weigel D."/>
            <person name="Guo Y.-L."/>
        </authorList>
    </citation>
    <scope>NUCLEOTIDE SEQUENCE [LARGE SCALE GENOMIC DNA]</scope>
    <source>
        <strain evidence="7">cv. MN47</strain>
    </source>
</reference>
<dbReference type="InterPro" id="IPR011009">
    <property type="entry name" value="Kinase-like_dom_sf"/>
</dbReference>
<dbReference type="PANTHER" id="PTHR47989">
    <property type="entry name" value="OS01G0750732 PROTEIN"/>
    <property type="match status" value="1"/>
</dbReference>
<dbReference type="GO" id="GO:0004674">
    <property type="term" value="F:protein serine/threonine kinase activity"/>
    <property type="evidence" value="ECO:0007669"/>
    <property type="project" value="UniProtKB-KW"/>
</dbReference>
<dbReference type="Gene3D" id="1.10.510.10">
    <property type="entry name" value="Transferase(Phosphotransferase) domain 1"/>
    <property type="match status" value="1"/>
</dbReference>
<accession>D7MXA6</accession>
<keyword evidence="2" id="KW-0547">Nucleotide-binding</keyword>
<dbReference type="HOGENOM" id="CLU_1257615_0_0_1"/>
<keyword evidence="1" id="KW-0723">Serine/threonine-protein kinase</keyword>
<sequence length="220" mass="24985">MSEPSSSHLSKDAESYLNSIKDAKSSIFCVRSGSRLLNDLQKATCNFTTLIGQGAFGPVYKAQMSTSETVAVKVLATYSTGEKHEPLNWDLRVYIALRGLEYLRDGRSNLPNILLDQSMRARVNISAFSLKSQSINHLEFLMSWWIILYFRLLSLDYLEEHAANIRGAFGYLDPEYVSTRTYTKQRDVYGSWVLLFELIAGRNPQQGLMEFVELVDVMCV</sequence>
<keyword evidence="4" id="KW-0067">ATP-binding</keyword>
<evidence type="ECO:0000259" key="5">
    <source>
        <dbReference type="PROSITE" id="PS50011"/>
    </source>
</evidence>
<dbReference type="PANTHER" id="PTHR47989:SF24">
    <property type="entry name" value="CALCIUM_CALMODULIN-REGULATED RECEPTOR-LIKE KINASE 1 ISOFORM X1"/>
    <property type="match status" value="1"/>
</dbReference>
<evidence type="ECO:0000256" key="4">
    <source>
        <dbReference type="ARBA" id="ARBA00022840"/>
    </source>
</evidence>
<keyword evidence="3" id="KW-0808">Transferase</keyword>
<dbReference type="PROSITE" id="PS50011">
    <property type="entry name" value="PROTEIN_KINASE_DOM"/>
    <property type="match status" value="1"/>
</dbReference>
<dbReference type="Gene3D" id="3.30.200.20">
    <property type="entry name" value="Phosphorylase Kinase, domain 1"/>
    <property type="match status" value="1"/>
</dbReference>
<dbReference type="STRING" id="81972.D7MXA6"/>
<dbReference type="SUPFAM" id="SSF56112">
    <property type="entry name" value="Protein kinase-like (PK-like)"/>
    <property type="match status" value="1"/>
</dbReference>
<feature type="domain" description="Protein kinase" evidence="5">
    <location>
        <begin position="45"/>
        <end position="220"/>
    </location>
</feature>
<dbReference type="InterPro" id="IPR000719">
    <property type="entry name" value="Prot_kinase_dom"/>
</dbReference>
<evidence type="ECO:0000256" key="1">
    <source>
        <dbReference type="ARBA" id="ARBA00022527"/>
    </source>
</evidence>
<protein>
    <recommendedName>
        <fullName evidence="5">Protein kinase domain-containing protein</fullName>
    </recommendedName>
</protein>
<dbReference type="AlphaFoldDB" id="D7MXA6"/>
<dbReference type="Proteomes" id="UP000008694">
    <property type="component" value="Unassembled WGS sequence"/>
</dbReference>
<evidence type="ECO:0000256" key="2">
    <source>
        <dbReference type="ARBA" id="ARBA00022741"/>
    </source>
</evidence>
<evidence type="ECO:0000313" key="6">
    <source>
        <dbReference type="EMBL" id="EFH38825.1"/>
    </source>
</evidence>
<keyword evidence="7" id="KW-1185">Reference proteome</keyword>
<evidence type="ECO:0000313" key="7">
    <source>
        <dbReference type="Proteomes" id="UP000008694"/>
    </source>
</evidence>
<keyword evidence="3" id="KW-0418">Kinase</keyword>
<proteinExistence type="predicted"/>
<dbReference type="eggNOG" id="KOG1187">
    <property type="taxonomic scope" value="Eukaryota"/>
</dbReference>
<gene>
    <name evidence="6" type="ORF">ARALYDRAFT_920530</name>
</gene>
<name>D7MXA6_ARALL</name>